<dbReference type="RefSeq" id="WP_071316278.1">
    <property type="nucleotide sequence ID" value="NZ_CP063356.2"/>
</dbReference>
<evidence type="ECO:0000256" key="1">
    <source>
        <dbReference type="ARBA" id="ARBA00006484"/>
    </source>
</evidence>
<reference evidence="3 5" key="1">
    <citation type="submission" date="2016-10" db="EMBL/GenBank/DDBJ databases">
        <title>Draft genome sequences of four alkaliphilic bacteria belonging to the Anaerobacillus genus.</title>
        <authorList>
            <person name="Bassil N.M."/>
            <person name="Lloyd J.R."/>
        </authorList>
    </citation>
    <scope>NUCLEOTIDE SEQUENCE [LARGE SCALE GENOMIC DNA]</scope>
    <source>
        <strain evidence="3 5">NB2006</strain>
    </source>
</reference>
<dbReference type="PRINTS" id="PR00080">
    <property type="entry name" value="SDRFAMILY"/>
</dbReference>
<dbReference type="FunFam" id="3.40.50.720:FF:000173">
    <property type="entry name" value="3-oxoacyl-[acyl-carrier protein] reductase"/>
    <property type="match status" value="1"/>
</dbReference>
<reference evidence="4 5" key="2">
    <citation type="journal article" date="2017" name="Genome Announc.">
        <title>Draft Genome Sequences of Four Alkaliphilic Bacteria Belonging to the Anaerobacillus Genus.</title>
        <authorList>
            <person name="Bassil N.M."/>
            <person name="Lloyd J.R."/>
        </authorList>
    </citation>
    <scope>NUCLEOTIDE SEQUENCE [LARGE SCALE GENOMIC DNA]</scope>
    <source>
        <strain evidence="4 5">NB2006</strain>
    </source>
</reference>
<dbReference type="OrthoDB" id="9803333at2"/>
<evidence type="ECO:0000313" key="4">
    <source>
        <dbReference type="EMBL" id="QOY34537.1"/>
    </source>
</evidence>
<dbReference type="NCBIfam" id="NF047420">
    <property type="entry name" value="EF_P_mod_YmfI"/>
    <property type="match status" value="1"/>
</dbReference>
<dbReference type="CDD" id="cd05233">
    <property type="entry name" value="SDR_c"/>
    <property type="match status" value="1"/>
</dbReference>
<dbReference type="Pfam" id="PF13561">
    <property type="entry name" value="adh_short_C2"/>
    <property type="match status" value="1"/>
</dbReference>
<reference evidence="4 5" key="3">
    <citation type="journal article" date="2019" name="Int. J. Syst. Evol. Microbiol.">
        <title>Anaerobacillus isosaccharinicus sp. nov., an alkaliphilic bacterium which degrades isosaccharinic acid.</title>
        <authorList>
            <person name="Bassil N.M."/>
            <person name="Lloyd J.R."/>
        </authorList>
    </citation>
    <scope>NUCLEOTIDE SEQUENCE [LARGE SCALE GENOMIC DNA]</scope>
    <source>
        <strain evidence="4 5">NB2006</strain>
    </source>
</reference>
<dbReference type="EMBL" id="CP063356">
    <property type="protein sequence ID" value="QOY34537.1"/>
    <property type="molecule type" value="Genomic_DNA"/>
</dbReference>
<dbReference type="KEGG" id="aia:AWH56_017655"/>
<dbReference type="PANTHER" id="PTHR42879:SF2">
    <property type="entry name" value="3-OXOACYL-[ACYL-CARRIER-PROTEIN] REDUCTASE FABG"/>
    <property type="match status" value="1"/>
</dbReference>
<evidence type="ECO:0000313" key="3">
    <source>
        <dbReference type="EMBL" id="OIJ21097.1"/>
    </source>
</evidence>
<dbReference type="SUPFAM" id="SSF51735">
    <property type="entry name" value="NAD(P)-binding Rossmann-fold domains"/>
    <property type="match status" value="1"/>
</dbReference>
<evidence type="ECO:0000256" key="2">
    <source>
        <dbReference type="ARBA" id="ARBA00023002"/>
    </source>
</evidence>
<evidence type="ECO:0000313" key="5">
    <source>
        <dbReference type="Proteomes" id="UP000180175"/>
    </source>
</evidence>
<dbReference type="Proteomes" id="UP000180175">
    <property type="component" value="Chromosome"/>
</dbReference>
<keyword evidence="2" id="KW-0560">Oxidoreductase</keyword>
<gene>
    <name evidence="3" type="primary">fabG</name>
    <name evidence="4" type="ORF">AWH56_017655</name>
    <name evidence="3" type="ORF">AWH56_06115</name>
</gene>
<dbReference type="InterPro" id="IPR002347">
    <property type="entry name" value="SDR_fam"/>
</dbReference>
<keyword evidence="5" id="KW-1185">Reference proteome</keyword>
<sequence length="238" mass="25504">MKYALITGASGGIGREIAIALAKEGYCLYLHYHTNEQSIDDLREHLASTQTWKIKANLAAKTGVSKILEAIPTSIDVLVLNSGNSYVGLMTDMEDTQVEEMIQLHLTSPFLLTKALLPLMVQKKAGNIVAVSSIWGVTGASCEVLYSTLKGGLNTFVKALAKEVAPSGIRVNGVAPGAIATKMMGNFSDDEIESLCDEIPMGRLGEPKEVAALIAFLISNQAPYLNGQIININGAWYC</sequence>
<protein>
    <submittedName>
        <fullName evidence="3">3-oxoacyl-ACP reductase</fullName>
    </submittedName>
    <submittedName>
        <fullName evidence="4">SDR family oxidoreductase</fullName>
    </submittedName>
</protein>
<dbReference type="InterPro" id="IPR036291">
    <property type="entry name" value="NAD(P)-bd_dom_sf"/>
</dbReference>
<organism evidence="3 5">
    <name type="scientific">Anaerobacillus isosaccharinicus</name>
    <dbReference type="NCBI Taxonomy" id="1532552"/>
    <lineage>
        <taxon>Bacteria</taxon>
        <taxon>Bacillati</taxon>
        <taxon>Bacillota</taxon>
        <taxon>Bacilli</taxon>
        <taxon>Bacillales</taxon>
        <taxon>Bacillaceae</taxon>
        <taxon>Anaerobacillus</taxon>
    </lineage>
</organism>
<comment type="similarity">
    <text evidence="1">Belongs to the short-chain dehydrogenases/reductases (SDR) family.</text>
</comment>
<dbReference type="EMBL" id="LQXD01000057">
    <property type="protein sequence ID" value="OIJ21097.1"/>
    <property type="molecule type" value="Genomic_DNA"/>
</dbReference>
<name>A0A1S2MB81_9BACI</name>
<reference evidence="4" key="4">
    <citation type="submission" date="2020-10" db="EMBL/GenBank/DDBJ databases">
        <authorList>
            <person name="Bassil N.M."/>
            <person name="Lloyd J.R."/>
        </authorList>
    </citation>
    <scope>NUCLEOTIDE SEQUENCE</scope>
    <source>
        <strain evidence="4">NB2006</strain>
    </source>
</reference>
<accession>A0A1S2MB81</accession>
<dbReference type="GO" id="GO:0016491">
    <property type="term" value="F:oxidoreductase activity"/>
    <property type="evidence" value="ECO:0007669"/>
    <property type="project" value="UniProtKB-KW"/>
</dbReference>
<dbReference type="AlphaFoldDB" id="A0A1S2MB81"/>
<dbReference type="Gene3D" id="3.40.50.720">
    <property type="entry name" value="NAD(P)-binding Rossmann-like Domain"/>
    <property type="match status" value="1"/>
</dbReference>
<dbReference type="PRINTS" id="PR00081">
    <property type="entry name" value="GDHRDH"/>
</dbReference>
<dbReference type="PANTHER" id="PTHR42879">
    <property type="entry name" value="3-OXOACYL-(ACYL-CARRIER-PROTEIN) REDUCTASE"/>
    <property type="match status" value="1"/>
</dbReference>
<proteinExistence type="inferred from homology"/>
<dbReference type="InterPro" id="IPR050259">
    <property type="entry name" value="SDR"/>
</dbReference>